<organism evidence="4 5">
    <name type="scientific">Kribbella italica</name>
    <dbReference type="NCBI Taxonomy" id="1540520"/>
    <lineage>
        <taxon>Bacteria</taxon>
        <taxon>Bacillati</taxon>
        <taxon>Actinomycetota</taxon>
        <taxon>Actinomycetes</taxon>
        <taxon>Propionibacteriales</taxon>
        <taxon>Kribbellaceae</taxon>
        <taxon>Kribbella</taxon>
    </lineage>
</organism>
<dbReference type="AlphaFoldDB" id="A0A7W9JDV3"/>
<proteinExistence type="predicted"/>
<comment type="caution">
    <text evidence="4">The sequence shown here is derived from an EMBL/GenBank/DDBJ whole genome shotgun (WGS) entry which is preliminary data.</text>
</comment>
<feature type="signal peptide" evidence="2">
    <location>
        <begin position="1"/>
        <end position="20"/>
    </location>
</feature>
<dbReference type="Pfam" id="PF19843">
    <property type="entry name" value="DUF6318"/>
    <property type="match status" value="1"/>
</dbReference>
<keyword evidence="5" id="KW-1185">Reference proteome</keyword>
<sequence length="194" mass="19625">MIHNKAAASVGIAFAAAALAACSHGGPVASGPGTAPLGSTDSSATPKSSKPALSTPPPRPAPAAGTSLAAGEAFIAHYLDLLNHASATGDPAPFLAASDKGCLGCQGLADYTRKVNVKNGAVKGDYKDKLIAVKEIYRGESGRLGGSATIRSGIYEERLTPTASPVLQTSADGTLEFTFSSSAGNWVMYEMQIT</sequence>
<gene>
    <name evidence="4" type="ORF">HDA39_007083</name>
</gene>
<protein>
    <recommendedName>
        <fullName evidence="3">DUF6318 domain-containing protein</fullName>
    </recommendedName>
</protein>
<evidence type="ECO:0000259" key="3">
    <source>
        <dbReference type="Pfam" id="PF19843"/>
    </source>
</evidence>
<feature type="chain" id="PRO_5039476471" description="DUF6318 domain-containing protein" evidence="2">
    <location>
        <begin position="21"/>
        <end position="194"/>
    </location>
</feature>
<dbReference type="InterPro" id="IPR046281">
    <property type="entry name" value="DUF6318"/>
</dbReference>
<feature type="compositionally biased region" description="Polar residues" evidence="1">
    <location>
        <begin position="37"/>
        <end position="48"/>
    </location>
</feature>
<keyword evidence="2" id="KW-0732">Signal</keyword>
<dbReference type="EMBL" id="JACHMY010000001">
    <property type="protein sequence ID" value="MBB5840349.1"/>
    <property type="molecule type" value="Genomic_DNA"/>
</dbReference>
<evidence type="ECO:0000313" key="5">
    <source>
        <dbReference type="Proteomes" id="UP000549971"/>
    </source>
</evidence>
<evidence type="ECO:0000256" key="1">
    <source>
        <dbReference type="SAM" id="MobiDB-lite"/>
    </source>
</evidence>
<evidence type="ECO:0000313" key="4">
    <source>
        <dbReference type="EMBL" id="MBB5840349.1"/>
    </source>
</evidence>
<dbReference type="RefSeq" id="WP_184802638.1">
    <property type="nucleotide sequence ID" value="NZ_JACHMY010000001.1"/>
</dbReference>
<evidence type="ECO:0000256" key="2">
    <source>
        <dbReference type="SAM" id="SignalP"/>
    </source>
</evidence>
<dbReference type="PROSITE" id="PS51257">
    <property type="entry name" value="PROKAR_LIPOPROTEIN"/>
    <property type="match status" value="1"/>
</dbReference>
<feature type="domain" description="DUF6318" evidence="3">
    <location>
        <begin position="48"/>
        <end position="115"/>
    </location>
</feature>
<reference evidence="4 5" key="1">
    <citation type="submission" date="2020-08" db="EMBL/GenBank/DDBJ databases">
        <title>Sequencing the genomes of 1000 actinobacteria strains.</title>
        <authorList>
            <person name="Klenk H.-P."/>
        </authorList>
    </citation>
    <scope>NUCLEOTIDE SEQUENCE [LARGE SCALE GENOMIC DNA]</scope>
    <source>
        <strain evidence="4 5">DSM 28967</strain>
    </source>
</reference>
<feature type="region of interest" description="Disordered" evidence="1">
    <location>
        <begin position="30"/>
        <end position="65"/>
    </location>
</feature>
<accession>A0A7W9JDV3</accession>
<dbReference type="Proteomes" id="UP000549971">
    <property type="component" value="Unassembled WGS sequence"/>
</dbReference>
<name>A0A7W9JDV3_9ACTN</name>